<dbReference type="InterPro" id="IPR029035">
    <property type="entry name" value="DHS-like_NAD/FAD-binding_dom"/>
</dbReference>
<protein>
    <recommendedName>
        <fullName evidence="3">NAD-dependent protein deacetylase</fullName>
    </recommendedName>
</protein>
<accession>A0A202F9W7</accession>
<gene>
    <name evidence="1" type="ORF">LKACC16343_01755</name>
</gene>
<evidence type="ECO:0008006" key="3">
    <source>
        <dbReference type="Google" id="ProtNLM"/>
    </source>
</evidence>
<organism evidence="1 2">
    <name type="scientific">Companilactobacillus bobalius</name>
    <dbReference type="NCBI Taxonomy" id="2801451"/>
    <lineage>
        <taxon>Bacteria</taxon>
        <taxon>Bacillati</taxon>
        <taxon>Bacillota</taxon>
        <taxon>Bacilli</taxon>
        <taxon>Lactobacillales</taxon>
        <taxon>Lactobacillaceae</taxon>
        <taxon>Companilactobacillus</taxon>
    </lineage>
</organism>
<sequence>MSLSFYEQLVMKTQTNYSQFFNVYASGKTPVKLTSRAPLPYEEQINILAEKINEADHILVGGASGLSAAGGGDFYYEDNESFRKYFGKFAEKYGIKGAFSGMQYRWPSREEYWGYLATFLHTTQHAEIRKPYKDLQAILQDKDYFILTTNQDTQAIKAFPEDKVAQIQGDHRFFQCSAQCSDEVWDAVKPVEEMVQAMGDDTKVPTELIPRCPNCGAEAFPWVRGYGNFLEGTRYHQEYKKVSDDVLTHLHDNHLLMIELGVGRMTPMFIQEPFWALTGSLEGSYDVMINRDHQFLPEEIEDKGQAIKGDISQALADVRTVLGK</sequence>
<dbReference type="Proteomes" id="UP000196232">
    <property type="component" value="Unassembled WGS sequence"/>
</dbReference>
<dbReference type="SUPFAM" id="SSF52467">
    <property type="entry name" value="DHS-like NAD/FAD-binding domain"/>
    <property type="match status" value="1"/>
</dbReference>
<reference evidence="1 2" key="1">
    <citation type="submission" date="2017-03" db="EMBL/GenBank/DDBJ databases">
        <title>Genome sequence of Lactobacillus bobalius KACC 16343.</title>
        <authorList>
            <person name="Chun J."/>
        </authorList>
    </citation>
    <scope>NUCLEOTIDE SEQUENCE [LARGE SCALE GENOMIC DNA]</scope>
    <source>
        <strain evidence="1 2">KACC 16343</strain>
    </source>
</reference>
<evidence type="ECO:0000313" key="2">
    <source>
        <dbReference type="Proteomes" id="UP000196232"/>
    </source>
</evidence>
<evidence type="ECO:0000313" key="1">
    <source>
        <dbReference type="EMBL" id="OVE97265.1"/>
    </source>
</evidence>
<dbReference type="AlphaFoldDB" id="A0A202F9W7"/>
<dbReference type="Gene3D" id="3.40.50.1220">
    <property type="entry name" value="TPP-binding domain"/>
    <property type="match status" value="1"/>
</dbReference>
<dbReference type="RefSeq" id="WP_056951077.1">
    <property type="nucleotide sequence ID" value="NZ_LNUA01000008.1"/>
</dbReference>
<comment type="caution">
    <text evidence="1">The sequence shown here is derived from an EMBL/GenBank/DDBJ whole genome shotgun (WGS) entry which is preliminary data.</text>
</comment>
<proteinExistence type="predicted"/>
<name>A0A202F9W7_9LACO</name>
<dbReference type="EMBL" id="MYFM01000005">
    <property type="protein sequence ID" value="OVE97265.1"/>
    <property type="molecule type" value="Genomic_DNA"/>
</dbReference>